<feature type="compositionally biased region" description="Basic and acidic residues" evidence="1">
    <location>
        <begin position="186"/>
        <end position="199"/>
    </location>
</feature>
<accession>A0AAV4XM80</accession>
<proteinExistence type="predicted"/>
<feature type="region of interest" description="Disordered" evidence="1">
    <location>
        <begin position="157"/>
        <end position="199"/>
    </location>
</feature>
<gene>
    <name evidence="2" type="primary">AVEN_245606_1</name>
    <name evidence="2" type="ORF">CEXT_175201</name>
</gene>
<name>A0AAV4XM80_CAEEX</name>
<dbReference type="AlphaFoldDB" id="A0AAV4XM80"/>
<dbReference type="Proteomes" id="UP001054945">
    <property type="component" value="Unassembled WGS sequence"/>
</dbReference>
<organism evidence="2 3">
    <name type="scientific">Caerostris extrusa</name>
    <name type="common">Bark spider</name>
    <name type="synonym">Caerostris bankana</name>
    <dbReference type="NCBI Taxonomy" id="172846"/>
    <lineage>
        <taxon>Eukaryota</taxon>
        <taxon>Metazoa</taxon>
        <taxon>Ecdysozoa</taxon>
        <taxon>Arthropoda</taxon>
        <taxon>Chelicerata</taxon>
        <taxon>Arachnida</taxon>
        <taxon>Araneae</taxon>
        <taxon>Araneomorphae</taxon>
        <taxon>Entelegynae</taxon>
        <taxon>Araneoidea</taxon>
        <taxon>Araneidae</taxon>
        <taxon>Caerostris</taxon>
    </lineage>
</organism>
<keyword evidence="3" id="KW-1185">Reference proteome</keyword>
<dbReference type="EMBL" id="BPLR01000577">
    <property type="protein sequence ID" value="GIY95788.1"/>
    <property type="molecule type" value="Genomic_DNA"/>
</dbReference>
<evidence type="ECO:0000313" key="3">
    <source>
        <dbReference type="Proteomes" id="UP001054945"/>
    </source>
</evidence>
<evidence type="ECO:0000256" key="1">
    <source>
        <dbReference type="SAM" id="MobiDB-lite"/>
    </source>
</evidence>
<sequence length="230" mass="25624">MHSIKELPPGCIQIPCIPWQQWKTEMIPSSADFSLFNKNIKDELSVIETTLKKPEKAIKETDLKEGSNIEDIQVKDNAQNGREEVVQSPVMSVPESPAPDKITSHQTISEDTVDDFHGNKTSEKASPLIQVYVIATGSGGAHSSIGEGGYYGSNNGHSNIDTHGFKGKSLPKSGRHQNRPRNNNESSRRRPDADLMRRDFNLGDDFKEIREPAKTANKVTVRSFNHDFQI</sequence>
<evidence type="ECO:0000313" key="2">
    <source>
        <dbReference type="EMBL" id="GIY95788.1"/>
    </source>
</evidence>
<protein>
    <submittedName>
        <fullName evidence="2">Uncharacterized protein</fullName>
    </submittedName>
</protein>
<reference evidence="2 3" key="1">
    <citation type="submission" date="2021-06" db="EMBL/GenBank/DDBJ databases">
        <title>Caerostris extrusa draft genome.</title>
        <authorList>
            <person name="Kono N."/>
            <person name="Arakawa K."/>
        </authorList>
    </citation>
    <scope>NUCLEOTIDE SEQUENCE [LARGE SCALE GENOMIC DNA]</scope>
</reference>
<comment type="caution">
    <text evidence="2">The sequence shown here is derived from an EMBL/GenBank/DDBJ whole genome shotgun (WGS) entry which is preliminary data.</text>
</comment>